<proteinExistence type="predicted"/>
<dbReference type="SUPFAM" id="SSF56059">
    <property type="entry name" value="Glutathione synthetase ATP-binding domain-like"/>
    <property type="match status" value="1"/>
</dbReference>
<organism evidence="1 2">
    <name type="scientific">Prosthecochloris ethylica</name>
    <dbReference type="NCBI Taxonomy" id="2743976"/>
    <lineage>
        <taxon>Bacteria</taxon>
        <taxon>Pseudomonadati</taxon>
        <taxon>Chlorobiota</taxon>
        <taxon>Chlorobiia</taxon>
        <taxon>Chlorobiales</taxon>
        <taxon>Chlorobiaceae</taxon>
        <taxon>Prosthecochloris</taxon>
    </lineage>
</organism>
<keyword evidence="2" id="KW-1185">Reference proteome</keyword>
<protein>
    <recommendedName>
        <fullName evidence="3">ATP-grasp domain-containing protein</fullName>
    </recommendedName>
</protein>
<evidence type="ECO:0008006" key="3">
    <source>
        <dbReference type="Google" id="ProtNLM"/>
    </source>
</evidence>
<accession>A0ABR9XS89</accession>
<name>A0ABR9XS89_9CHLB</name>
<dbReference type="Proteomes" id="UP000619838">
    <property type="component" value="Unassembled WGS sequence"/>
</dbReference>
<comment type="caution">
    <text evidence="1">The sequence shown here is derived from an EMBL/GenBank/DDBJ whole genome shotgun (WGS) entry which is preliminary data.</text>
</comment>
<evidence type="ECO:0000313" key="1">
    <source>
        <dbReference type="EMBL" id="MBF0636767.1"/>
    </source>
</evidence>
<dbReference type="RefSeq" id="WP_148037612.1">
    <property type="nucleotide sequence ID" value="NZ_JABVZQ010000009.1"/>
</dbReference>
<dbReference type="EMBL" id="JADGII010000008">
    <property type="protein sequence ID" value="MBF0636767.1"/>
    <property type="molecule type" value="Genomic_DNA"/>
</dbReference>
<sequence>MIFFLTKARHTYTMHPLMDEWGDEADVALQLLSYEELLKRKVIAYGVYIFADIERLSPPMMNAVVKIADRIEAEWGNAAVQNHPRKVMLRYQLLTFLYNTGVNNYRVYRAAAVTGECCFPVFLRCANDHRGSLTGLLNTQQQLRQALRAALREGVPADQLLVTEYCDTRSEDGWFRKYAAFIAGGRVIPRHLAFHRDWMVKLQYSGRADHYAEEMSYLSANPHEERLGEIFSMAGIGYGRIDYSMDGDNIRVWEINTNPTVIRPRSVYDSMQIGNQQRFAESLGRALNEVHSAFSSGQGSADLTVSDIGRRYEHERFFFRIKKHARQLVSPRLVGWLRYCRLRGSFSED</sequence>
<evidence type="ECO:0000313" key="2">
    <source>
        <dbReference type="Proteomes" id="UP000619838"/>
    </source>
</evidence>
<gene>
    <name evidence="1" type="ORF">INT08_06205</name>
</gene>
<reference evidence="1 2" key="1">
    <citation type="journal article" date="2020" name="Microorganisms">
        <title>Simultaneous Genome Sequencing of Prosthecochloris ethylica and Desulfuromonas acetoxidans within a Syntrophic Mixture Reveals Unique Pili and Protein Interactions.</title>
        <authorList>
            <person name="Kyndt J.A."/>
            <person name="Van Beeumen J.J."/>
            <person name="Meyer T.E."/>
        </authorList>
    </citation>
    <scope>NUCLEOTIDE SEQUENCE [LARGE SCALE GENOMIC DNA]</scope>
    <source>
        <strain evidence="1 2">N3</strain>
    </source>
</reference>